<comment type="caution">
    <text evidence="1">The sequence shown here is derived from an EMBL/GenBank/DDBJ whole genome shotgun (WGS) entry which is preliminary data.</text>
</comment>
<organism evidence="1 2">
    <name type="scientific">Acinetobacter thutiue</name>
    <dbReference type="NCBI Taxonomy" id="2998078"/>
    <lineage>
        <taxon>Bacteria</taxon>
        <taxon>Pseudomonadati</taxon>
        <taxon>Pseudomonadota</taxon>
        <taxon>Gammaproteobacteria</taxon>
        <taxon>Moraxellales</taxon>
        <taxon>Moraxellaceae</taxon>
        <taxon>Acinetobacter</taxon>
    </lineage>
</organism>
<evidence type="ECO:0000313" key="1">
    <source>
        <dbReference type="EMBL" id="MDN0015920.1"/>
    </source>
</evidence>
<dbReference type="Proteomes" id="UP001168524">
    <property type="component" value="Unassembled WGS sequence"/>
</dbReference>
<dbReference type="EMBL" id="JAUDZE010000013">
    <property type="protein sequence ID" value="MDN0015920.1"/>
    <property type="molecule type" value="Genomic_DNA"/>
</dbReference>
<name>A0ABT7WTC6_9GAMM</name>
<proteinExistence type="predicted"/>
<accession>A0ABT7WTC6</accession>
<dbReference type="RefSeq" id="WP_267982169.1">
    <property type="nucleotide sequence ID" value="NZ_JAPQKF010000013.1"/>
</dbReference>
<gene>
    <name evidence="1" type="ORF">QTA56_17020</name>
</gene>
<protein>
    <submittedName>
        <fullName evidence="1">Uncharacterized protein</fullName>
    </submittedName>
</protein>
<sequence length="392" mass="44844">MPEPENDVFINALEESVHFSFKTINSNIEKGGLRLSTQQALDLPYLSARTLLNENFLIPTDYQANAGKTASLFKVVKAAMLNDDISSEETEFQQQVERLKPYIQPIFATPYQAGTEDIDIRMRQLLIPQNGEYVSISPLTAAGVNYLINQEVDAINIVRKEKDSEFNGIQTAVFGIGGANPQNVGSLVRAMQRPITLDSPKIDENIRAAFKIFHTGFEYYIPNKILFKNDEEIIPDIILWSKMLEEKLIATAQNTYQDWNDLGVFAPETNARVRRAELSFLKNIFDFVNYQGHKQLQVLKTVQDRLPIYSKNEENNQEPLTSLLHPQVRFVIQGLIVPELRDDIWRIQFADELADKIIGQSFYLRPELPEISIPLDQNAKGYLARRLREIIR</sequence>
<keyword evidence="2" id="KW-1185">Reference proteome</keyword>
<reference evidence="1" key="1">
    <citation type="submission" date="2023-06" db="EMBL/GenBank/DDBJ databases">
        <title>Two novel species of Acinetobacter isolated from motorbike repairing workshop in Vietnam.</title>
        <authorList>
            <person name="Le N.T.T."/>
        </authorList>
    </citation>
    <scope>NUCLEOTIDE SEQUENCE</scope>
    <source>
        <strain evidence="1">VNH17</strain>
    </source>
</reference>
<evidence type="ECO:0000313" key="2">
    <source>
        <dbReference type="Proteomes" id="UP001168524"/>
    </source>
</evidence>